<dbReference type="KEGG" id="pbl:PAAG_11050"/>
<proteinExistence type="predicted"/>
<dbReference type="HOGENOM" id="CLU_3125507_0_0_1"/>
<sequence>MEENVPGFLRTNQTASVFHWGEHEGKLRSVCGTCRFWALSANSWHKPSST</sequence>
<dbReference type="GeneID" id="26970190"/>
<evidence type="ECO:0000313" key="1">
    <source>
        <dbReference type="EMBL" id="KGQ02101.1"/>
    </source>
</evidence>
<name>A0A0A2V2U2_PARBA</name>
<evidence type="ECO:0000313" key="2">
    <source>
        <dbReference type="Proteomes" id="UP000002059"/>
    </source>
</evidence>
<reference evidence="1 2" key="1">
    <citation type="journal article" date="2011" name="PLoS Genet.">
        <title>Comparative genomic analysis of human fungal pathogens causing paracoccidioidomycosis.</title>
        <authorList>
            <person name="Desjardins C.A."/>
            <person name="Champion M.D."/>
            <person name="Holder J.W."/>
            <person name="Muszewska A."/>
            <person name="Goldberg J."/>
            <person name="Bailao A.M."/>
            <person name="Brigido M.M."/>
            <person name="Ferreira M.E."/>
            <person name="Garcia A.M."/>
            <person name="Grynberg M."/>
            <person name="Gujja S."/>
            <person name="Heiman D.I."/>
            <person name="Henn M.R."/>
            <person name="Kodira C.D."/>
            <person name="Leon-Narvaez H."/>
            <person name="Longo L.V."/>
            <person name="Ma L.J."/>
            <person name="Malavazi I."/>
            <person name="Matsuo A.L."/>
            <person name="Morais F.V."/>
            <person name="Pereira M."/>
            <person name="Rodriguez-Brito S."/>
            <person name="Sakthikumar S."/>
            <person name="Salem-Izacc S.M."/>
            <person name="Sykes S.M."/>
            <person name="Teixeira M.M."/>
            <person name="Vallejo M.C."/>
            <person name="Walter M.E."/>
            <person name="Yandava C."/>
            <person name="Young S."/>
            <person name="Zeng Q."/>
            <person name="Zucker J."/>
            <person name="Felipe M.S."/>
            <person name="Goldman G.H."/>
            <person name="Haas B.J."/>
            <person name="McEwen J.G."/>
            <person name="Nino-Vega G."/>
            <person name="Puccia R."/>
            <person name="San-Blas G."/>
            <person name="Soares C.M."/>
            <person name="Birren B.W."/>
            <person name="Cuomo C.A."/>
        </authorList>
    </citation>
    <scope>NUCLEOTIDE SEQUENCE [LARGE SCALE GENOMIC DNA]</scope>
    <source>
        <strain evidence="2">ATCC MYA-826 / Pb01</strain>
    </source>
</reference>
<keyword evidence="2" id="KW-1185">Reference proteome</keyword>
<organism evidence="1 2">
    <name type="scientific">Paracoccidioides lutzii (strain ATCC MYA-826 / Pb01)</name>
    <name type="common">Paracoccidioides brasiliensis</name>
    <dbReference type="NCBI Taxonomy" id="502779"/>
    <lineage>
        <taxon>Eukaryota</taxon>
        <taxon>Fungi</taxon>
        <taxon>Dikarya</taxon>
        <taxon>Ascomycota</taxon>
        <taxon>Pezizomycotina</taxon>
        <taxon>Eurotiomycetes</taxon>
        <taxon>Eurotiomycetidae</taxon>
        <taxon>Onygenales</taxon>
        <taxon>Ajellomycetaceae</taxon>
        <taxon>Paracoccidioides</taxon>
    </lineage>
</organism>
<dbReference type="VEuPathDB" id="FungiDB:PAAG_11050"/>
<dbReference type="EMBL" id="KN293992">
    <property type="protein sequence ID" value="KGQ02101.1"/>
    <property type="molecule type" value="Genomic_DNA"/>
</dbReference>
<dbReference type="AlphaFoldDB" id="A0A0A2V2U2"/>
<accession>A0A0A2V2U2</accession>
<dbReference type="RefSeq" id="XP_015703564.1">
    <property type="nucleotide sequence ID" value="XM_015846760.1"/>
</dbReference>
<gene>
    <name evidence="1" type="ORF">PAAG_11050</name>
</gene>
<protein>
    <submittedName>
        <fullName evidence="1">Uncharacterized protein</fullName>
    </submittedName>
</protein>
<dbReference type="Proteomes" id="UP000002059">
    <property type="component" value="Partially assembled WGS sequence"/>
</dbReference>